<dbReference type="HOGENOM" id="CLU_3075209_0_0_2"/>
<protein>
    <submittedName>
        <fullName evidence="1">Uncharacterized protein</fullName>
    </submittedName>
</protein>
<dbReference type="KEGG" id="hla:Hlac_2680"/>
<sequence length="52" mass="6152">MDQRTITYRTKARASHYYGVYPDAVMRLERYGRDGILASERSERARVSRARD</sequence>
<organism evidence="1 2">
    <name type="scientific">Halorubrum lacusprofundi (strain ATCC 49239 / DSM 5036 / JCM 8891 / ACAM 34)</name>
    <dbReference type="NCBI Taxonomy" id="416348"/>
    <lineage>
        <taxon>Archaea</taxon>
        <taxon>Methanobacteriati</taxon>
        <taxon>Methanobacteriota</taxon>
        <taxon>Stenosarchaea group</taxon>
        <taxon>Halobacteria</taxon>
        <taxon>Halobacteriales</taxon>
        <taxon>Haloferacaceae</taxon>
        <taxon>Halorubrum</taxon>
    </lineage>
</organism>
<reference evidence="1 2" key="1">
    <citation type="journal article" date="2016" name="Stand. Genomic Sci.">
        <title>Complete genome sequence of the Antarctic Halorubrum lacusprofundi type strain ACAM 34.</title>
        <authorList>
            <person name="Anderson I.J."/>
            <person name="DasSarma P."/>
            <person name="Lucas S."/>
            <person name="Copeland A."/>
            <person name="Lapidus A."/>
            <person name="Del Rio T.G."/>
            <person name="Tice H."/>
            <person name="Dalin E."/>
            <person name="Bruce D.C."/>
            <person name="Goodwin L."/>
            <person name="Pitluck S."/>
            <person name="Sims D."/>
            <person name="Brettin T.S."/>
            <person name="Detter J.C."/>
            <person name="Han C.S."/>
            <person name="Larimer F."/>
            <person name="Hauser L."/>
            <person name="Land M."/>
            <person name="Ivanova N."/>
            <person name="Richardson P."/>
            <person name="Cavicchioli R."/>
            <person name="DasSarma S."/>
            <person name="Woese C.R."/>
            <person name="Kyrpides N.C."/>
        </authorList>
    </citation>
    <scope>NUCLEOTIDE SEQUENCE [LARGE SCALE GENOMIC DNA]</scope>
    <source>
        <strain evidence="2">ATCC 49239 / DSM 5036 / JCM 8891 / ACAM 34</strain>
    </source>
</reference>
<gene>
    <name evidence="1" type="ordered locus">Hlac_2680</name>
</gene>
<keyword evidence="2" id="KW-1185">Reference proteome</keyword>
<name>B9LU57_HALLT</name>
<evidence type="ECO:0000313" key="2">
    <source>
        <dbReference type="Proteomes" id="UP000000740"/>
    </source>
</evidence>
<proteinExistence type="predicted"/>
<dbReference type="Proteomes" id="UP000000740">
    <property type="component" value="Chromosome 1"/>
</dbReference>
<dbReference type="AlphaFoldDB" id="B9LU57"/>
<dbReference type="EMBL" id="CP001365">
    <property type="protein sequence ID" value="ACM58251.1"/>
    <property type="molecule type" value="Genomic_DNA"/>
</dbReference>
<evidence type="ECO:0000313" key="1">
    <source>
        <dbReference type="EMBL" id="ACM58251.1"/>
    </source>
</evidence>
<accession>B9LU57</accession>